<evidence type="ECO:0000313" key="2">
    <source>
        <dbReference type="EMBL" id="KKL25965.1"/>
    </source>
</evidence>
<dbReference type="Gene3D" id="3.40.50.1820">
    <property type="entry name" value="alpha/beta hydrolase"/>
    <property type="match status" value="1"/>
</dbReference>
<dbReference type="EMBL" id="LAZR01036016">
    <property type="protein sequence ID" value="KKL25965.1"/>
    <property type="molecule type" value="Genomic_DNA"/>
</dbReference>
<dbReference type="InterPro" id="IPR029058">
    <property type="entry name" value="AB_hydrolase_fold"/>
</dbReference>
<dbReference type="Pfam" id="PF00561">
    <property type="entry name" value="Abhydrolase_1"/>
    <property type="match status" value="1"/>
</dbReference>
<sequence>MSQIAGFQRHRIDTGEVALSVLRGGTGAPLVLLHGYPQNALCWAAIAPRLARHFDVIIPDLRGYGQSDAPPDDADHTTYS</sequence>
<dbReference type="SUPFAM" id="SSF53474">
    <property type="entry name" value="alpha/beta-Hydrolases"/>
    <property type="match status" value="1"/>
</dbReference>
<comment type="caution">
    <text evidence="2">The sequence shown here is derived from an EMBL/GenBank/DDBJ whole genome shotgun (WGS) entry which is preliminary data.</text>
</comment>
<protein>
    <recommendedName>
        <fullName evidence="1">AB hydrolase-1 domain-containing protein</fullName>
    </recommendedName>
</protein>
<proteinExistence type="predicted"/>
<name>A0A0F9BVL3_9ZZZZ</name>
<evidence type="ECO:0000259" key="1">
    <source>
        <dbReference type="Pfam" id="PF00561"/>
    </source>
</evidence>
<organism evidence="2">
    <name type="scientific">marine sediment metagenome</name>
    <dbReference type="NCBI Taxonomy" id="412755"/>
    <lineage>
        <taxon>unclassified sequences</taxon>
        <taxon>metagenomes</taxon>
        <taxon>ecological metagenomes</taxon>
    </lineage>
</organism>
<feature type="domain" description="AB hydrolase-1" evidence="1">
    <location>
        <begin position="29"/>
        <end position="77"/>
    </location>
</feature>
<dbReference type="InterPro" id="IPR000073">
    <property type="entry name" value="AB_hydrolase_1"/>
</dbReference>
<dbReference type="AlphaFoldDB" id="A0A0F9BVL3"/>
<reference evidence="2" key="1">
    <citation type="journal article" date="2015" name="Nature">
        <title>Complex archaea that bridge the gap between prokaryotes and eukaryotes.</title>
        <authorList>
            <person name="Spang A."/>
            <person name="Saw J.H."/>
            <person name="Jorgensen S.L."/>
            <person name="Zaremba-Niedzwiedzka K."/>
            <person name="Martijn J."/>
            <person name="Lind A.E."/>
            <person name="van Eijk R."/>
            <person name="Schleper C."/>
            <person name="Guy L."/>
            <person name="Ettema T.J."/>
        </authorList>
    </citation>
    <scope>NUCLEOTIDE SEQUENCE</scope>
</reference>
<gene>
    <name evidence="2" type="ORF">LCGC14_2400040</name>
</gene>
<feature type="non-terminal residue" evidence="2">
    <location>
        <position position="80"/>
    </location>
</feature>
<accession>A0A0F9BVL3</accession>
<dbReference type="PANTHER" id="PTHR43329">
    <property type="entry name" value="EPOXIDE HYDROLASE"/>
    <property type="match status" value="1"/>
</dbReference>